<gene>
    <name evidence="2" type="ORF">ACFSR2_14570</name>
</gene>
<dbReference type="Proteomes" id="UP001597510">
    <property type="component" value="Unassembled WGS sequence"/>
</dbReference>
<accession>A0ABW5J8G0</accession>
<keyword evidence="1" id="KW-0732">Signal</keyword>
<evidence type="ECO:0008006" key="4">
    <source>
        <dbReference type="Google" id="ProtNLM"/>
    </source>
</evidence>
<proteinExistence type="predicted"/>
<feature type="chain" id="PRO_5047463047" description="Collagen-like protein" evidence="1">
    <location>
        <begin position="23"/>
        <end position="189"/>
    </location>
</feature>
<reference evidence="3" key="1">
    <citation type="journal article" date="2019" name="Int. J. Syst. Evol. Microbiol.">
        <title>The Global Catalogue of Microorganisms (GCM) 10K type strain sequencing project: providing services to taxonomists for standard genome sequencing and annotation.</title>
        <authorList>
            <consortium name="The Broad Institute Genomics Platform"/>
            <consortium name="The Broad Institute Genome Sequencing Center for Infectious Disease"/>
            <person name="Wu L."/>
            <person name="Ma J."/>
        </authorList>
    </citation>
    <scope>NUCLEOTIDE SEQUENCE [LARGE SCALE GENOMIC DNA]</scope>
    <source>
        <strain evidence="3">KCTC 52344</strain>
    </source>
</reference>
<dbReference type="EMBL" id="JBHULC010000013">
    <property type="protein sequence ID" value="MFD2522121.1"/>
    <property type="molecule type" value="Genomic_DNA"/>
</dbReference>
<dbReference type="RefSeq" id="WP_340240238.1">
    <property type="nucleotide sequence ID" value="NZ_JBBEWC010000019.1"/>
</dbReference>
<organism evidence="2 3">
    <name type="scientific">Emticicia soli</name>
    <dbReference type="NCBI Taxonomy" id="2027878"/>
    <lineage>
        <taxon>Bacteria</taxon>
        <taxon>Pseudomonadati</taxon>
        <taxon>Bacteroidota</taxon>
        <taxon>Cytophagia</taxon>
        <taxon>Cytophagales</taxon>
        <taxon>Leadbetterellaceae</taxon>
        <taxon>Emticicia</taxon>
    </lineage>
</organism>
<dbReference type="Gene3D" id="1.20.5.320">
    <property type="entry name" value="6-Phosphogluconate Dehydrogenase, domain 3"/>
    <property type="match status" value="1"/>
</dbReference>
<evidence type="ECO:0000313" key="2">
    <source>
        <dbReference type="EMBL" id="MFD2522121.1"/>
    </source>
</evidence>
<evidence type="ECO:0000313" key="3">
    <source>
        <dbReference type="Proteomes" id="UP001597510"/>
    </source>
</evidence>
<feature type="signal peptide" evidence="1">
    <location>
        <begin position="1"/>
        <end position="22"/>
    </location>
</feature>
<evidence type="ECO:0000256" key="1">
    <source>
        <dbReference type="SAM" id="SignalP"/>
    </source>
</evidence>
<sequence length="189" mass="20685">MKRNAFSLLVLLLGLVLFNSCKGPVGDPGPMGPQGPKGDPGTGGSSTILSTGWIPVTKQQAISRYDADGLFIGSRFTGGELDKLSQKILDDGIILVYNRVAGSQSINSVPFTLDMNYKEAGLQLSYYFEALPKEVNCYIQFSKKLADIAPFIENEEYRIIIIPGPSGLRMKNIDLKDYEAVKKAFNLKD</sequence>
<keyword evidence="3" id="KW-1185">Reference proteome</keyword>
<comment type="caution">
    <text evidence="2">The sequence shown here is derived from an EMBL/GenBank/DDBJ whole genome shotgun (WGS) entry which is preliminary data.</text>
</comment>
<name>A0ABW5J8G0_9BACT</name>
<protein>
    <recommendedName>
        <fullName evidence="4">Collagen-like protein</fullName>
    </recommendedName>
</protein>